<keyword evidence="7 8" id="KW-0472">Membrane</keyword>
<feature type="transmembrane region" description="Helical" evidence="8">
    <location>
        <begin position="72"/>
        <end position="90"/>
    </location>
</feature>
<evidence type="ECO:0000256" key="6">
    <source>
        <dbReference type="ARBA" id="ARBA00022989"/>
    </source>
</evidence>
<dbReference type="PANTHER" id="PTHR23522">
    <property type="entry name" value="BLL5896 PROTEIN"/>
    <property type="match status" value="1"/>
</dbReference>
<feature type="transmembrane region" description="Helical" evidence="8">
    <location>
        <begin position="131"/>
        <end position="151"/>
    </location>
</feature>
<comment type="subcellular location">
    <subcellularLocation>
        <location evidence="1">Cell inner membrane</location>
        <topology evidence="1">Multi-pass membrane protein</topology>
    </subcellularLocation>
</comment>
<feature type="transmembrane region" description="Helical" evidence="8">
    <location>
        <begin position="299"/>
        <end position="321"/>
    </location>
</feature>
<evidence type="ECO:0000256" key="4">
    <source>
        <dbReference type="ARBA" id="ARBA00022519"/>
    </source>
</evidence>
<dbReference type="InterPro" id="IPR024989">
    <property type="entry name" value="MFS_assoc_dom"/>
</dbReference>
<feature type="transmembrane region" description="Helical" evidence="8">
    <location>
        <begin position="40"/>
        <end position="60"/>
    </location>
</feature>
<feature type="transmembrane region" description="Helical" evidence="8">
    <location>
        <begin position="96"/>
        <end position="119"/>
    </location>
</feature>
<evidence type="ECO:0000256" key="5">
    <source>
        <dbReference type="ARBA" id="ARBA00022692"/>
    </source>
</evidence>
<feature type="transmembrane region" description="Helical" evidence="8">
    <location>
        <begin position="333"/>
        <end position="351"/>
    </location>
</feature>
<name>A0A6I8MCB4_9FUSO</name>
<dbReference type="Gene3D" id="1.20.1250.20">
    <property type="entry name" value="MFS general substrate transporter like domains"/>
    <property type="match status" value="2"/>
</dbReference>
<organism evidence="10 11">
    <name type="scientific">Oceanivirga miroungae</name>
    <dbReference type="NCBI Taxonomy" id="1130046"/>
    <lineage>
        <taxon>Bacteria</taxon>
        <taxon>Fusobacteriati</taxon>
        <taxon>Fusobacteriota</taxon>
        <taxon>Fusobacteriia</taxon>
        <taxon>Fusobacteriales</taxon>
        <taxon>Leptotrichiaceae</taxon>
        <taxon>Oceanivirga</taxon>
    </lineage>
</organism>
<keyword evidence="2" id="KW-0813">Transport</keyword>
<evidence type="ECO:0000313" key="11">
    <source>
        <dbReference type="Proteomes" id="UP000419017"/>
    </source>
</evidence>
<dbReference type="PANTHER" id="PTHR23522:SF10">
    <property type="entry name" value="3-PHENYLPROPIONIC ACID TRANSPORTER-RELATED"/>
    <property type="match status" value="1"/>
</dbReference>
<evidence type="ECO:0000256" key="8">
    <source>
        <dbReference type="SAM" id="Phobius"/>
    </source>
</evidence>
<sequence length="387" mass="43626">MPKTFNFLLLQAAYFSLFCTSYVFLNPALAERNFTISEIGFILTFSAFLSIIFQPMVAKLINYFKIVTNKKVLISFMLISIIATIVSSLSTSLYTVTVMTIILISSLLTAQTFVYTFIFEYINSGVDINFGLTRGGGSVAFAITSLLVGIIAKNYGFSFISIVNIFLELLVLFILLSFKELKVQNIQKDEKVKNTNFNEFRKKYRKFLFFLVGVFLILATHNAFSAFLINIAKEVNRTSSFVGFSFFLAAMLELPVMSYFNYFRKKYTNYVLIYIAVISFTVKAITLLIGLVLKDSNIILLSQFMQMFGFAVYLPASVFYVNRIMDDKDKIIGQAYLGVAGTLGSIFSGYVGAKLIESFGTTYMVLSFTLISLIGTIIIIMNLEKEH</sequence>
<feature type="transmembrane region" description="Helical" evidence="8">
    <location>
        <begin position="157"/>
        <end position="178"/>
    </location>
</feature>
<keyword evidence="3" id="KW-1003">Cell membrane</keyword>
<keyword evidence="4" id="KW-0997">Cell inner membrane</keyword>
<feature type="domain" description="Major facilitator superfamily (MFS) profile" evidence="9">
    <location>
        <begin position="1"/>
        <end position="387"/>
    </location>
</feature>
<evidence type="ECO:0000256" key="2">
    <source>
        <dbReference type="ARBA" id="ARBA00022448"/>
    </source>
</evidence>
<evidence type="ECO:0000259" key="9">
    <source>
        <dbReference type="PROSITE" id="PS50850"/>
    </source>
</evidence>
<evidence type="ECO:0000256" key="7">
    <source>
        <dbReference type="ARBA" id="ARBA00023136"/>
    </source>
</evidence>
<accession>A0A6I8MCB4</accession>
<reference evidence="10 11" key="1">
    <citation type="submission" date="2019-10" db="EMBL/GenBank/DDBJ databases">
        <authorList>
            <person name="Blom J."/>
        </authorList>
    </citation>
    <scope>NUCLEOTIDE SEQUENCE [LARGE SCALE GENOMIC DNA]</scope>
    <source>
        <strain evidence="10 11">ES3154-GLU</strain>
    </source>
</reference>
<dbReference type="PROSITE" id="PS50850">
    <property type="entry name" value="MFS"/>
    <property type="match status" value="1"/>
</dbReference>
<evidence type="ECO:0000256" key="3">
    <source>
        <dbReference type="ARBA" id="ARBA00022475"/>
    </source>
</evidence>
<feature type="transmembrane region" description="Helical" evidence="8">
    <location>
        <begin position="241"/>
        <end position="260"/>
    </location>
</feature>
<dbReference type="InterPro" id="IPR036259">
    <property type="entry name" value="MFS_trans_sf"/>
</dbReference>
<evidence type="ECO:0000313" key="10">
    <source>
        <dbReference type="EMBL" id="VWL85867.1"/>
    </source>
</evidence>
<keyword evidence="11" id="KW-1185">Reference proteome</keyword>
<keyword evidence="6 8" id="KW-1133">Transmembrane helix</keyword>
<proteinExistence type="predicted"/>
<dbReference type="SUPFAM" id="SSF103473">
    <property type="entry name" value="MFS general substrate transporter"/>
    <property type="match status" value="1"/>
</dbReference>
<dbReference type="EMBL" id="CABWIB010000001">
    <property type="protein sequence ID" value="VWL85867.1"/>
    <property type="molecule type" value="Genomic_DNA"/>
</dbReference>
<evidence type="ECO:0000256" key="1">
    <source>
        <dbReference type="ARBA" id="ARBA00004429"/>
    </source>
</evidence>
<protein>
    <recommendedName>
        <fullName evidence="9">Major facilitator superfamily (MFS) profile domain-containing protein</fullName>
    </recommendedName>
</protein>
<keyword evidence="5 8" id="KW-0812">Transmembrane</keyword>
<dbReference type="RefSeq" id="WP_156683829.1">
    <property type="nucleotide sequence ID" value="NZ_CABWIB010000001.1"/>
</dbReference>
<feature type="transmembrane region" description="Helical" evidence="8">
    <location>
        <begin position="272"/>
        <end position="293"/>
    </location>
</feature>
<feature type="transmembrane region" description="Helical" evidence="8">
    <location>
        <begin position="363"/>
        <end position="383"/>
    </location>
</feature>
<dbReference type="GO" id="GO:0005886">
    <property type="term" value="C:plasma membrane"/>
    <property type="evidence" value="ECO:0007669"/>
    <property type="project" value="UniProtKB-SubCell"/>
</dbReference>
<feature type="transmembrane region" description="Helical" evidence="8">
    <location>
        <begin position="207"/>
        <end position="229"/>
    </location>
</feature>
<dbReference type="InterPro" id="IPR020846">
    <property type="entry name" value="MFS_dom"/>
</dbReference>
<dbReference type="Pfam" id="PF12832">
    <property type="entry name" value="MFS_1_like"/>
    <property type="match status" value="1"/>
</dbReference>
<dbReference type="AlphaFoldDB" id="A0A6I8MCB4"/>
<gene>
    <name evidence="10" type="ORF">OMES3154_01152</name>
</gene>
<dbReference type="GO" id="GO:0022857">
    <property type="term" value="F:transmembrane transporter activity"/>
    <property type="evidence" value="ECO:0007669"/>
    <property type="project" value="InterPro"/>
</dbReference>
<dbReference type="Proteomes" id="UP000419017">
    <property type="component" value="Unassembled WGS sequence"/>
</dbReference>